<evidence type="ECO:0000313" key="3">
    <source>
        <dbReference type="Proteomes" id="UP001454036"/>
    </source>
</evidence>
<protein>
    <submittedName>
        <fullName evidence="2">Uncharacterized protein</fullName>
    </submittedName>
</protein>
<reference evidence="2 3" key="1">
    <citation type="submission" date="2024-01" db="EMBL/GenBank/DDBJ databases">
        <title>The complete chloroplast genome sequence of Lithospermum erythrorhizon: insights into the phylogenetic relationship among Boraginaceae species and the maternal lineages of purple gromwells.</title>
        <authorList>
            <person name="Okada T."/>
            <person name="Watanabe K."/>
        </authorList>
    </citation>
    <scope>NUCLEOTIDE SEQUENCE [LARGE SCALE GENOMIC DNA]</scope>
</reference>
<proteinExistence type="predicted"/>
<feature type="compositionally biased region" description="Basic residues" evidence="1">
    <location>
        <begin position="1"/>
        <end position="11"/>
    </location>
</feature>
<keyword evidence="3" id="KW-1185">Reference proteome</keyword>
<evidence type="ECO:0000256" key="1">
    <source>
        <dbReference type="SAM" id="MobiDB-lite"/>
    </source>
</evidence>
<feature type="region of interest" description="Disordered" evidence="1">
    <location>
        <begin position="1"/>
        <end position="28"/>
    </location>
</feature>
<gene>
    <name evidence="2" type="ORF">LIER_40025</name>
</gene>
<name>A0AAV3QSM4_LITER</name>
<feature type="compositionally biased region" description="Low complexity" evidence="1">
    <location>
        <begin position="121"/>
        <end position="133"/>
    </location>
</feature>
<dbReference type="Proteomes" id="UP001454036">
    <property type="component" value="Unassembled WGS sequence"/>
</dbReference>
<dbReference type="AlphaFoldDB" id="A0AAV3QSM4"/>
<comment type="caution">
    <text evidence="2">The sequence shown here is derived from an EMBL/GenBank/DDBJ whole genome shotgun (WGS) entry which is preliminary data.</text>
</comment>
<evidence type="ECO:0000313" key="2">
    <source>
        <dbReference type="EMBL" id="GAA0165633.1"/>
    </source>
</evidence>
<feature type="compositionally biased region" description="Basic and acidic residues" evidence="1">
    <location>
        <begin position="12"/>
        <end position="28"/>
    </location>
</feature>
<feature type="region of interest" description="Disordered" evidence="1">
    <location>
        <begin position="121"/>
        <end position="142"/>
    </location>
</feature>
<accession>A0AAV3QSM4</accession>
<organism evidence="2 3">
    <name type="scientific">Lithospermum erythrorhizon</name>
    <name type="common">Purple gromwell</name>
    <name type="synonym">Lithospermum officinale var. erythrorhizon</name>
    <dbReference type="NCBI Taxonomy" id="34254"/>
    <lineage>
        <taxon>Eukaryota</taxon>
        <taxon>Viridiplantae</taxon>
        <taxon>Streptophyta</taxon>
        <taxon>Embryophyta</taxon>
        <taxon>Tracheophyta</taxon>
        <taxon>Spermatophyta</taxon>
        <taxon>Magnoliopsida</taxon>
        <taxon>eudicotyledons</taxon>
        <taxon>Gunneridae</taxon>
        <taxon>Pentapetalae</taxon>
        <taxon>asterids</taxon>
        <taxon>lamiids</taxon>
        <taxon>Boraginales</taxon>
        <taxon>Boraginaceae</taxon>
        <taxon>Boraginoideae</taxon>
        <taxon>Lithospermeae</taxon>
        <taxon>Lithospermum</taxon>
    </lineage>
</organism>
<sequence>MLVHGVRRSQGRRREQPISREEGETSWRRQQGDVQYQECRDTLGLGTNEIGHLGVKENVLPINKDIAQLVECYNFGKETTQCNTGMEVNPLNFSMGTLQEVPIKQGRNRLLISSKCRGSVRSSRQSLSSSAPSNAPKKTTVL</sequence>
<dbReference type="EMBL" id="BAABME010022366">
    <property type="protein sequence ID" value="GAA0165633.1"/>
    <property type="molecule type" value="Genomic_DNA"/>
</dbReference>